<dbReference type="EMBL" id="MWQO01000014">
    <property type="protein sequence ID" value="THD11361.1"/>
    <property type="molecule type" value="Genomic_DNA"/>
</dbReference>
<protein>
    <recommendedName>
        <fullName evidence="1">Transposase IS4-like domain-containing protein</fullName>
    </recommendedName>
</protein>
<dbReference type="SUPFAM" id="SSF53098">
    <property type="entry name" value="Ribonuclease H-like"/>
    <property type="match status" value="1"/>
</dbReference>
<sequence length="396" mass="44631">MRASEVLHKMLAPTELRLDARLWRRLCGAVEALVRSRQVVLMELARQYPGAARVAAPLKALDRLLSNRRLQQARGALYGAALQRLWPRCRTVIVVDWCVLKADESLHLLRAALPVGGRALPVWDEVHGQSQLGQATVHTAFLAHLRRLVPVDSRPIVVTDAGFRMPWFRSAEALGFACIGRVRGLTQVRPVGEQEWMPVQAFVEMEDGQLLDLGLCEISKTQPQRARLVVCKRPPRGRKNLGVHGRSRRSSAARAHARGAREPWVLAVSPALADLSAEEVVRDYARRMQIEESFRDLKDPRHGAALRHSLTRKAPRMEILILLHALASVLAWWRGLLARQHQQDQRLLAHGQAIRRAATRATLSLWRIGWELLRRGWPPDSGDRGAPANPWRPRLA</sequence>
<dbReference type="PANTHER" id="PTHR35404:SF8">
    <property type="entry name" value="TRANSPOSASE OF TN10"/>
    <property type="match status" value="1"/>
</dbReference>
<evidence type="ECO:0000313" key="2">
    <source>
        <dbReference type="EMBL" id="THD11361.1"/>
    </source>
</evidence>
<dbReference type="InterPro" id="IPR012337">
    <property type="entry name" value="RNaseH-like_sf"/>
</dbReference>
<accession>A0A4V3UTP1</accession>
<dbReference type="GO" id="GO:0006313">
    <property type="term" value="P:DNA transposition"/>
    <property type="evidence" value="ECO:0007669"/>
    <property type="project" value="InterPro"/>
</dbReference>
<name>A0A4V3UTP1_9GAMM</name>
<organism evidence="2 3">
    <name type="scientific">Metallibacterium scheffleri</name>
    <dbReference type="NCBI Taxonomy" id="993689"/>
    <lineage>
        <taxon>Bacteria</taxon>
        <taxon>Pseudomonadati</taxon>
        <taxon>Pseudomonadota</taxon>
        <taxon>Gammaproteobacteria</taxon>
        <taxon>Lysobacterales</taxon>
        <taxon>Rhodanobacteraceae</taxon>
        <taxon>Metallibacterium</taxon>
    </lineage>
</organism>
<comment type="caution">
    <text evidence="2">The sequence shown here is derived from an EMBL/GenBank/DDBJ whole genome shotgun (WGS) entry which is preliminary data.</text>
</comment>
<feature type="domain" description="Transposase IS4-like" evidence="1">
    <location>
        <begin position="89"/>
        <end position="327"/>
    </location>
</feature>
<dbReference type="GO" id="GO:0003677">
    <property type="term" value="F:DNA binding"/>
    <property type="evidence" value="ECO:0007669"/>
    <property type="project" value="InterPro"/>
</dbReference>
<dbReference type="STRING" id="993689.GCA_002077135_00266"/>
<dbReference type="InterPro" id="IPR002559">
    <property type="entry name" value="Transposase_11"/>
</dbReference>
<keyword evidence="3" id="KW-1185">Reference proteome</keyword>
<evidence type="ECO:0000313" key="3">
    <source>
        <dbReference type="Proteomes" id="UP000307749"/>
    </source>
</evidence>
<dbReference type="Proteomes" id="UP000307749">
    <property type="component" value="Unassembled WGS sequence"/>
</dbReference>
<dbReference type="OrthoDB" id="6140187at2"/>
<dbReference type="NCBIfam" id="NF033591">
    <property type="entry name" value="transpos_IS4_2"/>
    <property type="match status" value="1"/>
</dbReference>
<reference evidence="2 3" key="1">
    <citation type="submission" date="2017-02" db="EMBL/GenBank/DDBJ databases">
        <title>Whole genome sequencing of Metallibacterium scheffleri DSM 24874 (T).</title>
        <authorList>
            <person name="Kumar S."/>
            <person name="Patil P."/>
            <person name="Patil P.B."/>
        </authorList>
    </citation>
    <scope>NUCLEOTIDE SEQUENCE [LARGE SCALE GENOMIC DNA]</scope>
    <source>
        <strain evidence="2 3">DSM 24874</strain>
    </source>
</reference>
<dbReference type="RefSeq" id="WP_081130305.1">
    <property type="nucleotide sequence ID" value="NZ_DAHXOC010000061.1"/>
</dbReference>
<gene>
    <name evidence="2" type="ORF">B1806_04385</name>
</gene>
<dbReference type="GO" id="GO:0004803">
    <property type="term" value="F:transposase activity"/>
    <property type="evidence" value="ECO:0007669"/>
    <property type="project" value="InterPro"/>
</dbReference>
<dbReference type="AlphaFoldDB" id="A0A4V3UTP1"/>
<evidence type="ECO:0000259" key="1">
    <source>
        <dbReference type="Pfam" id="PF01609"/>
    </source>
</evidence>
<dbReference type="InterPro" id="IPR047658">
    <property type="entry name" value="IS4-like_transpos"/>
</dbReference>
<dbReference type="PANTHER" id="PTHR35404">
    <property type="entry name" value="TRANSPOSASE OF TN10"/>
    <property type="match status" value="1"/>
</dbReference>
<proteinExistence type="predicted"/>
<dbReference type="Pfam" id="PF01609">
    <property type="entry name" value="DDE_Tnp_1"/>
    <property type="match status" value="1"/>
</dbReference>